<dbReference type="Proteomes" id="UP001217500">
    <property type="component" value="Chromosome"/>
</dbReference>
<feature type="domain" description="Ice-binding protein C-terminal" evidence="2">
    <location>
        <begin position="210"/>
        <end position="233"/>
    </location>
</feature>
<protein>
    <submittedName>
        <fullName evidence="3">PEPxxWA-CTERM sorting domain-containing protein</fullName>
    </submittedName>
</protein>
<keyword evidence="4" id="KW-1185">Reference proteome</keyword>
<dbReference type="Pfam" id="PF07589">
    <property type="entry name" value="PEP-CTERM"/>
    <property type="match status" value="1"/>
</dbReference>
<feature type="chain" id="PRO_5041966636" evidence="1">
    <location>
        <begin position="24"/>
        <end position="240"/>
    </location>
</feature>
<dbReference type="NCBIfam" id="TIGR02595">
    <property type="entry name" value="PEP_CTERM"/>
    <property type="match status" value="1"/>
</dbReference>
<dbReference type="NCBIfam" id="NF035944">
    <property type="entry name" value="PEPxxWA-CTERM"/>
    <property type="match status" value="1"/>
</dbReference>
<accession>A0AAF0BLD4</accession>
<evidence type="ECO:0000313" key="4">
    <source>
        <dbReference type="Proteomes" id="UP001217500"/>
    </source>
</evidence>
<evidence type="ECO:0000256" key="1">
    <source>
        <dbReference type="SAM" id="SignalP"/>
    </source>
</evidence>
<dbReference type="AlphaFoldDB" id="A0AAF0BLD4"/>
<proteinExistence type="predicted"/>
<feature type="signal peptide" evidence="1">
    <location>
        <begin position="1"/>
        <end position="23"/>
    </location>
</feature>
<dbReference type="InterPro" id="IPR013424">
    <property type="entry name" value="Ice-binding_C"/>
</dbReference>
<evidence type="ECO:0000313" key="3">
    <source>
        <dbReference type="EMBL" id="WCL54017.1"/>
    </source>
</evidence>
<organism evidence="3 4">
    <name type="scientific">Gimibacter soli</name>
    <dbReference type="NCBI Taxonomy" id="3024400"/>
    <lineage>
        <taxon>Bacteria</taxon>
        <taxon>Pseudomonadati</taxon>
        <taxon>Pseudomonadota</taxon>
        <taxon>Alphaproteobacteria</taxon>
        <taxon>Kordiimonadales</taxon>
        <taxon>Temperatibacteraceae</taxon>
        <taxon>Gimibacter</taxon>
    </lineage>
</organism>
<dbReference type="RefSeq" id="WP_289503736.1">
    <property type="nucleotide sequence ID" value="NZ_CP116805.1"/>
</dbReference>
<gene>
    <name evidence="3" type="ORF">PH603_15875</name>
</gene>
<dbReference type="KEGG" id="gso:PH603_15875"/>
<reference evidence="3" key="1">
    <citation type="submission" date="2023-01" db="EMBL/GenBank/DDBJ databases">
        <title>The genome sequence of Kordiimonadaceae bacterium 6D33.</title>
        <authorList>
            <person name="Liu Y."/>
        </authorList>
    </citation>
    <scope>NUCLEOTIDE SEQUENCE</scope>
    <source>
        <strain evidence="3">6D33</strain>
    </source>
</reference>
<sequence>MSVLKKAAAAALLATGLSVGAEAAVTTFVFSGEASYESEALAQKFGILSGTVGTFTATLKFDAGQTTTDAWTYSKIDPKPGNPFEQEIARYYYESFSWTLDDQSWSYDGSGVGASGNPNDVYVRNGIMDGTSLTHDSTYASGISDIFLVNGLSVLFSNVHGQMLDETFWPTANASNLFAFNEITDLNWGRVSTNEGLITLGNITMTVGGVPEPATWLTMIMGFGLAGVAVRRRRVACAVQ</sequence>
<dbReference type="EMBL" id="CP116805">
    <property type="protein sequence ID" value="WCL54017.1"/>
    <property type="molecule type" value="Genomic_DNA"/>
</dbReference>
<evidence type="ECO:0000259" key="2">
    <source>
        <dbReference type="Pfam" id="PF07589"/>
    </source>
</evidence>
<keyword evidence="1" id="KW-0732">Signal</keyword>
<name>A0AAF0BLD4_9PROT</name>